<dbReference type="AlphaFoldDB" id="A0A9D3W8Z0"/>
<protein>
    <submittedName>
        <fullName evidence="1">Uncharacterized protein</fullName>
    </submittedName>
</protein>
<name>A0A9D3W8Z0_9ROSI</name>
<dbReference type="CDD" id="cd09272">
    <property type="entry name" value="RNase_HI_RT_Ty1"/>
    <property type="match status" value="1"/>
</dbReference>
<dbReference type="PANTHER" id="PTHR11439">
    <property type="entry name" value="GAG-POL-RELATED RETROTRANSPOSON"/>
    <property type="match status" value="1"/>
</dbReference>
<dbReference type="PANTHER" id="PTHR11439:SF467">
    <property type="entry name" value="INTEGRASE CATALYTIC DOMAIN-CONTAINING PROTEIN"/>
    <property type="match status" value="1"/>
</dbReference>
<comment type="caution">
    <text evidence="1">The sequence shown here is derived from an EMBL/GenBank/DDBJ whole genome shotgun (WGS) entry which is preliminary data.</text>
</comment>
<proteinExistence type="predicted"/>
<gene>
    <name evidence="1" type="ORF">J1N35_007666</name>
</gene>
<dbReference type="OrthoDB" id="1729327at2759"/>
<keyword evidence="2" id="KW-1185">Reference proteome</keyword>
<dbReference type="EMBL" id="JAIQCV010000003">
    <property type="protein sequence ID" value="KAH1114288.1"/>
    <property type="molecule type" value="Genomic_DNA"/>
</dbReference>
<evidence type="ECO:0000313" key="1">
    <source>
        <dbReference type="EMBL" id="KAH1114288.1"/>
    </source>
</evidence>
<reference evidence="1 2" key="1">
    <citation type="journal article" date="2021" name="Plant Biotechnol. J.">
        <title>Multi-omics assisted identification of the key and species-specific regulatory components of drought-tolerant mechanisms in Gossypium stocksii.</title>
        <authorList>
            <person name="Yu D."/>
            <person name="Ke L."/>
            <person name="Zhang D."/>
            <person name="Wu Y."/>
            <person name="Sun Y."/>
            <person name="Mei J."/>
            <person name="Sun J."/>
            <person name="Sun Y."/>
        </authorList>
    </citation>
    <scope>NUCLEOTIDE SEQUENCE [LARGE SCALE GENOMIC DNA]</scope>
    <source>
        <strain evidence="2">cv. E1</strain>
        <tissue evidence="1">Leaf</tissue>
    </source>
</reference>
<organism evidence="1 2">
    <name type="scientific">Gossypium stocksii</name>
    <dbReference type="NCBI Taxonomy" id="47602"/>
    <lineage>
        <taxon>Eukaryota</taxon>
        <taxon>Viridiplantae</taxon>
        <taxon>Streptophyta</taxon>
        <taxon>Embryophyta</taxon>
        <taxon>Tracheophyta</taxon>
        <taxon>Spermatophyta</taxon>
        <taxon>Magnoliopsida</taxon>
        <taxon>eudicotyledons</taxon>
        <taxon>Gunneridae</taxon>
        <taxon>Pentapetalae</taxon>
        <taxon>rosids</taxon>
        <taxon>malvids</taxon>
        <taxon>Malvales</taxon>
        <taxon>Malvaceae</taxon>
        <taxon>Malvoideae</taxon>
        <taxon>Gossypium</taxon>
    </lineage>
</organism>
<dbReference type="Proteomes" id="UP000828251">
    <property type="component" value="Unassembled WGS sequence"/>
</dbReference>
<evidence type="ECO:0000313" key="2">
    <source>
        <dbReference type="Proteomes" id="UP000828251"/>
    </source>
</evidence>
<accession>A0A9D3W8Z0</accession>
<sequence>MISSLALFKDKANRLADLTEYRSLAGALQYVGLDFDDRRSTTGYCVYFRDTSILWCSNKQHVVSWSTAKAKYCSLTPATSDVKWLVSLLTELQISSVDLSTIWYDNSGAVAVAANLVLHSKFKHVELNLFFVCEKVAQGSLVVRKVPAYDQVAQGSLVVRKVPAYDQFGWAVCLPLVRLKTAVAVRLVTVAVRLDTVAVRLETAVECVFGFKRSCSGEFLMQNYGAFLKVLKLSSAEDIFMPSFRLIAWNHIHENYMGFNSSFLSRFAIQISNQFLLIPTWQKALIYFFKS</sequence>